<accession>A0A0V1H0U9</accession>
<dbReference type="EMBL" id="JYDP01000172">
    <property type="protein sequence ID" value="KRZ04139.1"/>
    <property type="molecule type" value="Genomic_DNA"/>
</dbReference>
<sequence>MVSKVVTMLILIHRKAETLKRKQDACILYSLKSCNLEQYFFDLVYLIFLHFLSISINIRQCIFMQ</sequence>
<dbReference type="AlphaFoldDB" id="A0A0V1H0U9"/>
<proteinExistence type="predicted"/>
<dbReference type="Proteomes" id="UP000055024">
    <property type="component" value="Unassembled WGS sequence"/>
</dbReference>
<evidence type="ECO:0000256" key="1">
    <source>
        <dbReference type="SAM" id="Phobius"/>
    </source>
</evidence>
<evidence type="ECO:0000313" key="3">
    <source>
        <dbReference type="Proteomes" id="UP000055024"/>
    </source>
</evidence>
<comment type="caution">
    <text evidence="2">The sequence shown here is derived from an EMBL/GenBank/DDBJ whole genome shotgun (WGS) entry which is preliminary data.</text>
</comment>
<protein>
    <submittedName>
        <fullName evidence="2">Uncharacterized protein</fullName>
    </submittedName>
</protein>
<keyword evidence="3" id="KW-1185">Reference proteome</keyword>
<gene>
    <name evidence="2" type="ORF">T11_8979</name>
</gene>
<keyword evidence="1" id="KW-0812">Transmembrane</keyword>
<name>A0A0V1H0U9_9BILA</name>
<reference evidence="2 3" key="1">
    <citation type="submission" date="2015-01" db="EMBL/GenBank/DDBJ databases">
        <title>Evolution of Trichinella species and genotypes.</title>
        <authorList>
            <person name="Korhonen P.K."/>
            <person name="Edoardo P."/>
            <person name="Giuseppe L.R."/>
            <person name="Gasser R.B."/>
        </authorList>
    </citation>
    <scope>NUCLEOTIDE SEQUENCE [LARGE SCALE GENOMIC DNA]</scope>
    <source>
        <strain evidence="2">ISS1029</strain>
    </source>
</reference>
<evidence type="ECO:0000313" key="2">
    <source>
        <dbReference type="EMBL" id="KRZ04139.1"/>
    </source>
</evidence>
<keyword evidence="1" id="KW-1133">Transmembrane helix</keyword>
<keyword evidence="1" id="KW-0472">Membrane</keyword>
<organism evidence="2 3">
    <name type="scientific">Trichinella zimbabwensis</name>
    <dbReference type="NCBI Taxonomy" id="268475"/>
    <lineage>
        <taxon>Eukaryota</taxon>
        <taxon>Metazoa</taxon>
        <taxon>Ecdysozoa</taxon>
        <taxon>Nematoda</taxon>
        <taxon>Enoplea</taxon>
        <taxon>Dorylaimia</taxon>
        <taxon>Trichinellida</taxon>
        <taxon>Trichinellidae</taxon>
        <taxon>Trichinella</taxon>
    </lineage>
</organism>
<feature type="transmembrane region" description="Helical" evidence="1">
    <location>
        <begin position="39"/>
        <end position="58"/>
    </location>
</feature>